<dbReference type="KEGG" id="nst:Nstercoris_01813"/>
<dbReference type="Pfam" id="PF13116">
    <property type="entry name" value="YhdP"/>
    <property type="match status" value="1"/>
</dbReference>
<reference evidence="3 4" key="1">
    <citation type="submission" date="2019-06" db="EMBL/GenBank/DDBJ databases">
        <title>Nitrosomonas stercoris KYUHI-S whole genome shotgun sequence.</title>
        <authorList>
            <person name="Nakagawa T."/>
            <person name="Tsuchiya Y."/>
            <person name="Takahashi R."/>
        </authorList>
    </citation>
    <scope>NUCLEOTIDE SEQUENCE [LARGE SCALE GENOMIC DNA]</scope>
    <source>
        <strain evidence="3 4">KYUHI-S</strain>
    </source>
</reference>
<protein>
    <recommendedName>
        <fullName evidence="2">YhdP central domain-containing protein</fullName>
    </recommendedName>
</protein>
<dbReference type="EMBL" id="AP019755">
    <property type="protein sequence ID" value="BBL35542.1"/>
    <property type="molecule type" value="Genomic_DNA"/>
</dbReference>
<keyword evidence="1" id="KW-0472">Membrane</keyword>
<dbReference type="NCBIfam" id="TIGR02099">
    <property type="entry name" value="YhdP family protein"/>
    <property type="match status" value="1"/>
</dbReference>
<dbReference type="InterPro" id="IPR025263">
    <property type="entry name" value="YhdP_central"/>
</dbReference>
<feature type="domain" description="YhdP central" evidence="2">
    <location>
        <begin position="19"/>
        <end position="1280"/>
    </location>
</feature>
<name>A0A4Y1YN02_9PROT</name>
<accession>A0A4Y1YN02</accession>
<evidence type="ECO:0000256" key="1">
    <source>
        <dbReference type="SAM" id="Phobius"/>
    </source>
</evidence>
<proteinExistence type="predicted"/>
<dbReference type="InterPro" id="IPR011836">
    <property type="entry name" value="YhdP"/>
</dbReference>
<dbReference type="PANTHER" id="PTHR38690">
    <property type="entry name" value="PROTEASE-RELATED"/>
    <property type="match status" value="1"/>
</dbReference>
<keyword evidence="1" id="KW-0812">Transmembrane</keyword>
<dbReference type="Proteomes" id="UP000316473">
    <property type="component" value="Chromosome"/>
</dbReference>
<keyword evidence="1" id="KW-1133">Transmembrane helix</keyword>
<keyword evidence="4" id="KW-1185">Reference proteome</keyword>
<evidence type="ECO:0000313" key="4">
    <source>
        <dbReference type="Proteomes" id="UP000316473"/>
    </source>
</evidence>
<organism evidence="3 4">
    <name type="scientific">Nitrosomonas stercoris</name>
    <dbReference type="NCBI Taxonomy" id="1444684"/>
    <lineage>
        <taxon>Bacteria</taxon>
        <taxon>Pseudomonadati</taxon>
        <taxon>Pseudomonadota</taxon>
        <taxon>Betaproteobacteria</taxon>
        <taxon>Nitrosomonadales</taxon>
        <taxon>Nitrosomonadaceae</taxon>
        <taxon>Nitrosomonas</taxon>
    </lineage>
</organism>
<sequence>MSQHFSRYCLFCLSWSGKLLLASVIFFCLVLLILRHWILPDIEKYHTDIVAAITRVAEQPIQIKTLRADWRGLRPRLSMQGVSIYDQQARLALVLPSIEGAISWRSLLHGELIFHDIVIDQPALVMRRDAEGLLHVAGMTLSGEQQESGFFDWLLRQRHLLIKRAFIFWQDDLRHKAIQYFESVNLRLQNKEGGDRHQFGLRAKSSSPLFSKIDVRGDLTGDSLQTLSTWQGRMFAQLQDFDLQHWQEWLILPTDVVLTRGQGSVRAWMDIETGDIASWVADMNLQAATLRFAQQPPLSIRHLRGRSGWNRKEDDTGVEEQWFVRNLRLALNKQPSQRSFTPITAAWHVYHRKDHQPAEYRLQVDQLDLGMLTQLAAYLPLASTQYDFLANLSPRGLIKHADFEWQANWDKTPVFKARATFNDFAVQSFGAYPAIEGASGVVSITEKGGSVFLSSNGMTLYDAPQLTEKLVFHMLVGRVDWINAHADAAFQLRLNHVVFASNVGNGALQGHYALKQDSPAQIDLTGRLSQADLPLLSQYANQLFENSTTQKISETLLVGRLRDTEFRLQGELEHHSDNDNLSIHIETDIDQTAIRISDDWPVVTDVAGHISVQNEIFGVDLASAKVAGLNFQMLSLQTNNLYAEQPEIKIKGLAHSDGKEVMHLLRKVDINPHTNEFLNQTKLFGQGHLQFDTALLLTAEGLSVANLQGAYQFINNRIDFDPYVPDFYQLNGTLAFTDAGITLKNAHAQLLGGPIEIASNVSSTGETHIVGKGQVDFDHFKTVNKALANPAKLSSLWTQFAHGSTDWQFDIGIGHDRSDIVIESSLKGVELLFPAPFAKIAVKKLPFRLERSFIQPHDDHIRLHYGDIVNAEFQRRHEKIHFYHPMRGVVHFGGKSKLPRAQNTQVKGSVSKLEWDQWRELFQRHAEISATIDPAARGLSNILTSSMQFDLKIDQFEFLSSLFNQAQLVVDKREDLWKIQAASREVTGDITWHAALPQRITARLSKFILPQAASESVLLARAPHAPGNWPALDIEADELFKDEVLLGQMKMSAVQQANGWRVENLDIRHSDSRLLMDGLWENHRPPYRVLSRVQLQSNNIGKFFKRYGYPDRVARGEGVLAGELRWVGRPFSIDFPTLSGKLQLSAQYGQFTELKPGIGRLLGVFDLKSLPRRLTLNFYDIFGEGFSFDRVDGLMLIDDGVVATDNLHIAGSSAELALSGKWNLVDETQALNLKVYPSFGLVTPIAGLAAMVTSGTLQDPFNRVLFNEYMITGSWSDPVVVKLDQEEDQTERPKAEQSSP</sequence>
<dbReference type="PANTHER" id="PTHR38690:SF1">
    <property type="entry name" value="PROTEASE"/>
    <property type="match status" value="1"/>
</dbReference>
<feature type="transmembrane region" description="Helical" evidence="1">
    <location>
        <begin position="20"/>
        <end position="38"/>
    </location>
</feature>
<evidence type="ECO:0000313" key="3">
    <source>
        <dbReference type="EMBL" id="BBL35542.1"/>
    </source>
</evidence>
<evidence type="ECO:0000259" key="2">
    <source>
        <dbReference type="Pfam" id="PF13116"/>
    </source>
</evidence>
<gene>
    <name evidence="3" type="ORF">Nstercoris_01813</name>
</gene>